<dbReference type="InterPro" id="IPR050445">
    <property type="entry name" value="Bact_polysacc_biosynth/exp"/>
</dbReference>
<dbReference type="Gene3D" id="3.40.50.300">
    <property type="entry name" value="P-loop containing nucleotide triphosphate hydrolases"/>
    <property type="match status" value="1"/>
</dbReference>
<evidence type="ECO:0000313" key="4">
    <source>
        <dbReference type="Proteomes" id="UP000535908"/>
    </source>
</evidence>
<keyword evidence="1" id="KW-0547">Nucleotide-binding</keyword>
<proteinExistence type="predicted"/>
<dbReference type="SUPFAM" id="SSF52540">
    <property type="entry name" value="P-loop containing nucleoside triphosphate hydrolases"/>
    <property type="match status" value="1"/>
</dbReference>
<evidence type="ECO:0000256" key="2">
    <source>
        <dbReference type="ARBA" id="ARBA00022840"/>
    </source>
</evidence>
<dbReference type="RefSeq" id="WP_185409818.1">
    <property type="nucleotide sequence ID" value="NZ_JAARRE010000005.1"/>
</dbReference>
<dbReference type="InterPro" id="IPR027417">
    <property type="entry name" value="P-loop_NTPase"/>
</dbReference>
<dbReference type="PANTHER" id="PTHR32309">
    <property type="entry name" value="TYROSINE-PROTEIN KINASE"/>
    <property type="match status" value="1"/>
</dbReference>
<protein>
    <submittedName>
        <fullName evidence="3">CpsD/CapB family tyrosine-protein kinase</fullName>
    </submittedName>
</protein>
<dbReference type="CDD" id="cd05387">
    <property type="entry name" value="BY-kinase"/>
    <property type="match status" value="1"/>
</dbReference>
<name>A0A7X1CPH1_9LIST</name>
<dbReference type="InterPro" id="IPR033756">
    <property type="entry name" value="YlxH/NBP35"/>
</dbReference>
<dbReference type="Proteomes" id="UP000535908">
    <property type="component" value="Unassembled WGS sequence"/>
</dbReference>
<dbReference type="PANTHER" id="PTHR32309:SF13">
    <property type="entry name" value="FERRIC ENTEROBACTIN TRANSPORT PROTEIN FEPE"/>
    <property type="match status" value="1"/>
</dbReference>
<gene>
    <name evidence="3" type="ORF">HCA69_06410</name>
</gene>
<dbReference type="NCBIfam" id="TIGR01007">
    <property type="entry name" value="eps_fam"/>
    <property type="match status" value="1"/>
</dbReference>
<dbReference type="InterPro" id="IPR005702">
    <property type="entry name" value="Wzc-like_C"/>
</dbReference>
<keyword evidence="2" id="KW-0067">ATP-binding</keyword>
<organism evidence="3 4">
    <name type="scientific">Listeria grandensis</name>
    <dbReference type="NCBI Taxonomy" id="1494963"/>
    <lineage>
        <taxon>Bacteria</taxon>
        <taxon>Bacillati</taxon>
        <taxon>Bacillota</taxon>
        <taxon>Bacilli</taxon>
        <taxon>Bacillales</taxon>
        <taxon>Listeriaceae</taxon>
        <taxon>Listeria</taxon>
    </lineage>
</organism>
<accession>A0A7X1CPH1</accession>
<reference evidence="3 4" key="1">
    <citation type="submission" date="2020-03" db="EMBL/GenBank/DDBJ databases">
        <title>Soil Listeria distribution.</title>
        <authorList>
            <person name="Liao J."/>
            <person name="Wiedmann M."/>
        </authorList>
    </citation>
    <scope>NUCLEOTIDE SEQUENCE [LARGE SCALE GENOMIC DNA]</scope>
    <source>
        <strain evidence="3 4">FSL L7-0741</strain>
    </source>
</reference>
<dbReference type="Pfam" id="PF10609">
    <property type="entry name" value="ParA"/>
    <property type="match status" value="1"/>
</dbReference>
<keyword evidence="3" id="KW-0418">Kinase</keyword>
<comment type="caution">
    <text evidence="3">The sequence shown here is derived from an EMBL/GenBank/DDBJ whole genome shotgun (WGS) entry which is preliminary data.</text>
</comment>
<evidence type="ECO:0000313" key="3">
    <source>
        <dbReference type="EMBL" id="MBC1935994.1"/>
    </source>
</evidence>
<dbReference type="GO" id="GO:0005524">
    <property type="term" value="F:ATP binding"/>
    <property type="evidence" value="ECO:0007669"/>
    <property type="project" value="UniProtKB-KW"/>
</dbReference>
<sequence>MLRNNLALNQLDTFYSNKFRDLRVNIEHQLKNKKDHIIVITSPNKGDGKSYCAMYLALAFAEVNKKVLLIDYDLHRFQLSKDIYYGYHGISAMFNDLLTLEDALVPVDENIAFLPSGYISLDPSVIANSKYIYSEIHRCADSYDVVLIDSPPVNFSPDTKFIISEFNNLLFIIGANNTQTSEITRAFEQMQHINPTIIGLVLNKKQFSKKERKNYEYR</sequence>
<dbReference type="EMBL" id="JAARWN010000003">
    <property type="protein sequence ID" value="MBC1935994.1"/>
    <property type="molecule type" value="Genomic_DNA"/>
</dbReference>
<keyword evidence="3" id="KW-0808">Transferase</keyword>
<evidence type="ECO:0000256" key="1">
    <source>
        <dbReference type="ARBA" id="ARBA00022741"/>
    </source>
</evidence>
<dbReference type="GO" id="GO:0005886">
    <property type="term" value="C:plasma membrane"/>
    <property type="evidence" value="ECO:0007669"/>
    <property type="project" value="TreeGrafter"/>
</dbReference>
<dbReference type="GO" id="GO:0004715">
    <property type="term" value="F:non-membrane spanning protein tyrosine kinase activity"/>
    <property type="evidence" value="ECO:0007669"/>
    <property type="project" value="UniProtKB-EC"/>
</dbReference>
<dbReference type="AlphaFoldDB" id="A0A7X1CPH1"/>